<dbReference type="PANTHER" id="PTHR43019:SF23">
    <property type="entry name" value="PROTEASE DO-LIKE 5, CHLOROPLASTIC"/>
    <property type="match status" value="1"/>
</dbReference>
<accession>A0A6V8MEJ8</accession>
<dbReference type="AlphaFoldDB" id="A0A6V8MEJ8"/>
<name>A0A6V8MEJ8_9BACT</name>
<dbReference type="PRINTS" id="PR00834">
    <property type="entry name" value="PROTEASES2C"/>
</dbReference>
<evidence type="ECO:0008006" key="3">
    <source>
        <dbReference type="Google" id="ProtNLM"/>
    </source>
</evidence>
<organism evidence="1 2">
    <name type="scientific">Geomonas silvestris</name>
    <dbReference type="NCBI Taxonomy" id="2740184"/>
    <lineage>
        <taxon>Bacteria</taxon>
        <taxon>Pseudomonadati</taxon>
        <taxon>Thermodesulfobacteriota</taxon>
        <taxon>Desulfuromonadia</taxon>
        <taxon>Geobacterales</taxon>
        <taxon>Geobacteraceae</taxon>
        <taxon>Geomonas</taxon>
    </lineage>
</organism>
<dbReference type="Proteomes" id="UP000556026">
    <property type="component" value="Unassembled WGS sequence"/>
</dbReference>
<sequence>MATSAWAEVPQVKQVPEKPVIEFKDGTKAKALFLKTIKTRFENQKMGEMHKGWLCSKSSDMVWNKKVYSIFSGKLAKAFRDELESAHFPTPVKSEAIFESSAEDDQPSEDLQVGIFIKEVNANFCVKSAETEGGVYLKIFWQVFSPQAQKVVYQATTEGTYQPGELVKTLPDDFFVNAFKAATRNLLAQQGLYDTITSTEVLKPKVADPKIVKLERIKPLDEPLAKNITSLRAAVVTVTGETGSGSGFFISKEGHLLTNYHVVGSQKFLKLKLSTGRELVGEVLRSDKTLDVALLKAEQTEVTPLAVRSTESNIGEDVFVLGSPLGEKFNTTLTKGILSGYRSFKDHRYLQSDVSILPGNSGGPLLDPRGSVLGITVAGLGAKGLAGMNFFIPIQDALEKLGIELQGDKKP</sequence>
<protein>
    <recommendedName>
        <fullName evidence="3">Serine protease</fullName>
    </recommendedName>
</protein>
<dbReference type="PANTHER" id="PTHR43019">
    <property type="entry name" value="SERINE ENDOPROTEASE DEGS"/>
    <property type="match status" value="1"/>
</dbReference>
<dbReference type="GO" id="GO:0004252">
    <property type="term" value="F:serine-type endopeptidase activity"/>
    <property type="evidence" value="ECO:0007669"/>
    <property type="project" value="InterPro"/>
</dbReference>
<dbReference type="GO" id="GO:0006508">
    <property type="term" value="P:proteolysis"/>
    <property type="evidence" value="ECO:0007669"/>
    <property type="project" value="InterPro"/>
</dbReference>
<keyword evidence="2" id="KW-1185">Reference proteome</keyword>
<gene>
    <name evidence="1" type="ORF">GMST_07510</name>
</gene>
<dbReference type="Pfam" id="PF13365">
    <property type="entry name" value="Trypsin_2"/>
    <property type="match status" value="1"/>
</dbReference>
<dbReference type="InterPro" id="IPR009003">
    <property type="entry name" value="Peptidase_S1_PA"/>
</dbReference>
<dbReference type="InterPro" id="IPR001940">
    <property type="entry name" value="Peptidase_S1C"/>
</dbReference>
<reference evidence="2" key="1">
    <citation type="submission" date="2020-06" db="EMBL/GenBank/DDBJ databases">
        <title>Draft genomic sequence of Geomonas sp. Red330.</title>
        <authorList>
            <person name="Itoh H."/>
            <person name="Zhenxing X."/>
            <person name="Ushijima N."/>
            <person name="Masuda Y."/>
            <person name="Shiratori Y."/>
            <person name="Senoo K."/>
        </authorList>
    </citation>
    <scope>NUCLEOTIDE SEQUENCE [LARGE SCALE GENOMIC DNA]</scope>
    <source>
        <strain evidence="2">Red330</strain>
    </source>
</reference>
<proteinExistence type="predicted"/>
<evidence type="ECO:0000313" key="1">
    <source>
        <dbReference type="EMBL" id="GFO58426.1"/>
    </source>
</evidence>
<dbReference type="Gene3D" id="2.40.10.120">
    <property type="match status" value="1"/>
</dbReference>
<evidence type="ECO:0000313" key="2">
    <source>
        <dbReference type="Proteomes" id="UP000556026"/>
    </source>
</evidence>
<dbReference type="SUPFAM" id="SSF50494">
    <property type="entry name" value="Trypsin-like serine proteases"/>
    <property type="match status" value="1"/>
</dbReference>
<comment type="caution">
    <text evidence="1">The sequence shown here is derived from an EMBL/GenBank/DDBJ whole genome shotgun (WGS) entry which is preliminary data.</text>
</comment>
<dbReference type="EMBL" id="BLXX01000002">
    <property type="protein sequence ID" value="GFO58426.1"/>
    <property type="molecule type" value="Genomic_DNA"/>
</dbReference>